<keyword evidence="2" id="KW-1185">Reference proteome</keyword>
<dbReference type="SMART" id="SM00248">
    <property type="entry name" value="ANK"/>
    <property type="match status" value="6"/>
</dbReference>
<accession>F4PJ28</accession>
<dbReference type="InterPro" id="IPR002110">
    <property type="entry name" value="Ankyrin_rpt"/>
</dbReference>
<dbReference type="Pfam" id="PF13637">
    <property type="entry name" value="Ank_4"/>
    <property type="match status" value="1"/>
</dbReference>
<dbReference type="GeneID" id="14876267"/>
<gene>
    <name evidence="1" type="ORF">DFA_06464</name>
</gene>
<dbReference type="KEGG" id="dfa:DFA_06464"/>
<sequence>MQNNTTTDKHVQIIEVETLTFLTIFKNQYIRNIIFNQIDQLPKSIGGSCNFVKGKELIALEAPLSCILFPNVPCSNFMGDKAIRDGNIEMVDYLVNHRIANIVEHIGLRFHFISRNDAAMVKLFLDYFHNNKSKYKIDTLAYILPSIAGYFEMFKSLYQQLSLPQADYYLQLAVKTALEGGFLDTIEFLHSNNQQFPDNPLAHAAEKGHLKIVQFLTTQRPTENSTTYSMDNAAKNGHFEVVQYLDQNRTEGCTTNAMDEAAKNGHFEIVMYLDQHRSEGCTTNAMDNASLNGHLSIVEYLDQHRSEGCTQKALNNASENGHLPIVKYLCQHRSEGDIRSARNISKTKVDASLFHYLCQEIQKREGTTIADFANSYQEFMNNLVFSGQVDGLKYCYANTPFRCKVKDLQDALQYNYREAAQFILDRGIELNENDRVNLIGYAALGGYLDLVKLYHSGCNDRNSCTKTGIDYAAQRGHLSIVEYLHFNCRHGGGCTTEAMNRAAQYGKLSVVQFLDTHRTEGCTPSAMNFASESGQLAVVKYLHRVGKKCTVDAMTKAQVYRKFEVISFLHYNRTEGCVKRVKQSDCVEIMQFLVHHKRVVNYPEDLLFYDWEIEQKRRNQY</sequence>
<dbReference type="Proteomes" id="UP000007797">
    <property type="component" value="Unassembled WGS sequence"/>
</dbReference>
<protein>
    <recommendedName>
        <fullName evidence="3">Ankyrin repeat-containing protein</fullName>
    </recommendedName>
</protein>
<reference evidence="2" key="1">
    <citation type="journal article" date="2011" name="Genome Res.">
        <title>Phylogeny-wide analysis of social amoeba genomes highlights ancient origins for complex intercellular communication.</title>
        <authorList>
            <person name="Heidel A.J."/>
            <person name="Lawal H.M."/>
            <person name="Felder M."/>
            <person name="Schilde C."/>
            <person name="Helps N.R."/>
            <person name="Tunggal B."/>
            <person name="Rivero F."/>
            <person name="John U."/>
            <person name="Schleicher M."/>
            <person name="Eichinger L."/>
            <person name="Platzer M."/>
            <person name="Noegel A.A."/>
            <person name="Schaap P."/>
            <person name="Gloeckner G."/>
        </authorList>
    </citation>
    <scope>NUCLEOTIDE SEQUENCE [LARGE SCALE GENOMIC DNA]</scope>
    <source>
        <strain evidence="2">SH3</strain>
    </source>
</reference>
<evidence type="ECO:0000313" key="1">
    <source>
        <dbReference type="EMBL" id="EGG24314.1"/>
    </source>
</evidence>
<dbReference type="PANTHER" id="PTHR46586:SF3">
    <property type="entry name" value="ANKYRIN REPEAT-CONTAINING PROTEIN"/>
    <property type="match status" value="1"/>
</dbReference>
<name>F4PJ28_CACFS</name>
<dbReference type="RefSeq" id="XP_004362165.1">
    <property type="nucleotide sequence ID" value="XM_004362108.1"/>
</dbReference>
<organism evidence="1 2">
    <name type="scientific">Cavenderia fasciculata</name>
    <name type="common">Slime mold</name>
    <name type="synonym">Dictyostelium fasciculatum</name>
    <dbReference type="NCBI Taxonomy" id="261658"/>
    <lineage>
        <taxon>Eukaryota</taxon>
        <taxon>Amoebozoa</taxon>
        <taxon>Evosea</taxon>
        <taxon>Eumycetozoa</taxon>
        <taxon>Dictyostelia</taxon>
        <taxon>Acytosteliales</taxon>
        <taxon>Cavenderiaceae</taxon>
        <taxon>Cavenderia</taxon>
    </lineage>
</organism>
<dbReference type="PANTHER" id="PTHR46586">
    <property type="entry name" value="ANKYRIN REPEAT-CONTAINING PROTEIN"/>
    <property type="match status" value="1"/>
</dbReference>
<dbReference type="AlphaFoldDB" id="F4PJ28"/>
<dbReference type="Pfam" id="PF12796">
    <property type="entry name" value="Ank_2"/>
    <property type="match status" value="2"/>
</dbReference>
<evidence type="ECO:0000313" key="2">
    <source>
        <dbReference type="Proteomes" id="UP000007797"/>
    </source>
</evidence>
<dbReference type="InterPro" id="IPR036770">
    <property type="entry name" value="Ankyrin_rpt-contain_sf"/>
</dbReference>
<dbReference type="OrthoDB" id="76773at2759"/>
<dbReference type="InterPro" id="IPR052050">
    <property type="entry name" value="SecEffector_AnkRepeat"/>
</dbReference>
<dbReference type="Gene3D" id="1.25.40.20">
    <property type="entry name" value="Ankyrin repeat-containing domain"/>
    <property type="match status" value="2"/>
</dbReference>
<dbReference type="STRING" id="1054147.F4PJ28"/>
<evidence type="ECO:0008006" key="3">
    <source>
        <dbReference type="Google" id="ProtNLM"/>
    </source>
</evidence>
<proteinExistence type="predicted"/>
<dbReference type="EMBL" id="GL883007">
    <property type="protein sequence ID" value="EGG24314.1"/>
    <property type="molecule type" value="Genomic_DNA"/>
</dbReference>
<dbReference type="SUPFAM" id="SSF48403">
    <property type="entry name" value="Ankyrin repeat"/>
    <property type="match status" value="3"/>
</dbReference>